<evidence type="ECO:0000313" key="3">
    <source>
        <dbReference type="Proteomes" id="UP000504636"/>
    </source>
</evidence>
<proteinExistence type="predicted"/>
<organism evidence="2">
    <name type="scientific">Mytilinidion resinicola</name>
    <dbReference type="NCBI Taxonomy" id="574789"/>
    <lineage>
        <taxon>Eukaryota</taxon>
        <taxon>Fungi</taxon>
        <taxon>Dikarya</taxon>
        <taxon>Ascomycota</taxon>
        <taxon>Pezizomycotina</taxon>
        <taxon>Dothideomycetes</taxon>
        <taxon>Pleosporomycetidae</taxon>
        <taxon>Mytilinidiales</taxon>
        <taxon>Mytilinidiaceae</taxon>
        <taxon>Mytilinidion</taxon>
    </lineage>
</organism>
<reference evidence="2 4" key="1">
    <citation type="journal article" date="2020" name="Stud. Mycol.">
        <title>101 Dothideomycetes genomes: a test case for predicting lifestyles and emergence of pathogens.</title>
        <authorList>
            <person name="Haridas S."/>
            <person name="Albert R."/>
            <person name="Binder M."/>
            <person name="Bloem J."/>
            <person name="Labutti K."/>
            <person name="Salamov A."/>
            <person name="Andreopoulos B."/>
            <person name="Baker S."/>
            <person name="Barry K."/>
            <person name="Bills G."/>
            <person name="Bluhm B."/>
            <person name="Cannon C."/>
            <person name="Castanera R."/>
            <person name="Culley D."/>
            <person name="Daum C."/>
            <person name="Ezra D."/>
            <person name="Gonzalez J."/>
            <person name="Henrissat B."/>
            <person name="Kuo A."/>
            <person name="Liang C."/>
            <person name="Lipzen A."/>
            <person name="Lutzoni F."/>
            <person name="Magnuson J."/>
            <person name="Mondo S."/>
            <person name="Nolan M."/>
            <person name="Ohm R."/>
            <person name="Pangilinan J."/>
            <person name="Park H.-J."/>
            <person name="Ramirez L."/>
            <person name="Alfaro M."/>
            <person name="Sun H."/>
            <person name="Tritt A."/>
            <person name="Yoshinaga Y."/>
            <person name="Zwiers L.-H."/>
            <person name="Turgeon B."/>
            <person name="Goodwin S."/>
            <person name="Spatafora J."/>
            <person name="Crous P."/>
            <person name="Grigoriev I."/>
        </authorList>
    </citation>
    <scope>NUCLEOTIDE SEQUENCE</scope>
    <source>
        <strain evidence="2 4">CBS 304.34</strain>
    </source>
</reference>
<feature type="region of interest" description="Disordered" evidence="1">
    <location>
        <begin position="135"/>
        <end position="163"/>
    </location>
</feature>
<dbReference type="AlphaFoldDB" id="A0A6A6YI55"/>
<evidence type="ECO:0000313" key="2">
    <source>
        <dbReference type="EMBL" id="KAF2807665.1"/>
    </source>
</evidence>
<reference evidence="4" key="3">
    <citation type="submission" date="2025-04" db="UniProtKB">
        <authorList>
            <consortium name="RefSeq"/>
        </authorList>
    </citation>
    <scope>IDENTIFICATION</scope>
    <source>
        <strain evidence="4">CBS 304.34</strain>
    </source>
</reference>
<evidence type="ECO:0000256" key="1">
    <source>
        <dbReference type="SAM" id="MobiDB-lite"/>
    </source>
</evidence>
<accession>A0A6A6YI55</accession>
<dbReference type="Proteomes" id="UP000504636">
    <property type="component" value="Unplaced"/>
</dbReference>
<protein>
    <submittedName>
        <fullName evidence="2 4">Uncharacterized protein</fullName>
    </submittedName>
</protein>
<sequence>MYLNRGSSQHTETYSPPIVYFSLYIREGIFTQLPSHKENDGVCVFLEGTKYHLSGLQIIETLKAGLKHKCKEPVLLLLPPDKHAGNEGMLKVYYVEHKQAGCNDKNHVCDVAWGIPYEKPDMVKVPVKEKVLVWKPEETTPPPAVKPVTTADSTLGPASPATK</sequence>
<keyword evidence="3" id="KW-1185">Reference proteome</keyword>
<dbReference type="EMBL" id="MU003704">
    <property type="protein sequence ID" value="KAF2807665.1"/>
    <property type="molecule type" value="Genomic_DNA"/>
</dbReference>
<dbReference type="RefSeq" id="XP_033574629.1">
    <property type="nucleotide sequence ID" value="XM_033725692.1"/>
</dbReference>
<evidence type="ECO:0000313" key="4">
    <source>
        <dbReference type="RefSeq" id="XP_033574629.1"/>
    </source>
</evidence>
<name>A0A6A6YI55_9PEZI</name>
<gene>
    <name evidence="2 4" type="ORF">BDZ99DRAFT_522287</name>
</gene>
<reference evidence="4" key="2">
    <citation type="submission" date="2020-04" db="EMBL/GenBank/DDBJ databases">
        <authorList>
            <consortium name="NCBI Genome Project"/>
        </authorList>
    </citation>
    <scope>NUCLEOTIDE SEQUENCE</scope>
    <source>
        <strain evidence="4">CBS 304.34</strain>
    </source>
</reference>
<dbReference type="GeneID" id="54466585"/>